<feature type="region of interest" description="Disordered" evidence="2">
    <location>
        <begin position="204"/>
        <end position="242"/>
    </location>
</feature>
<feature type="region of interest" description="Disordered" evidence="2">
    <location>
        <begin position="65"/>
        <end position="85"/>
    </location>
</feature>
<evidence type="ECO:0000313" key="5">
    <source>
        <dbReference type="Proteomes" id="UP000594263"/>
    </source>
</evidence>
<sequence>MDLNRMAMMRNSDSEDDSEVNILVGSNLSIQGGYFECRDSIRDESSCLRNSHLNSEAISLNLTLHSNSSTPVDTDGSDRGAELTTQPPQVPRIQRLFSCNYCRRKFFSSQALGGHQNAHKRERTMAKRAMKMGVFSQRYASLVSLPMHGNAFRAMGLEAHALTHPTLEPQPPPRADENSIRKFEHGGYFGVPFFPEDDAVELPWPGSFRPHDDSNNADFAAMAPPMSNSASPIPDDDLTLRL</sequence>
<evidence type="ECO:0000259" key="3">
    <source>
        <dbReference type="PROSITE" id="PS50157"/>
    </source>
</evidence>
<dbReference type="Gramene" id="Kaladp0035s0036.4.v1.1">
    <property type="protein sequence ID" value="Kaladp0035s0036.4.v1.1.CDS.1"/>
    <property type="gene ID" value="Kaladp0035s0036.v1.1"/>
</dbReference>
<dbReference type="PROSITE" id="PS50157">
    <property type="entry name" value="ZINC_FINGER_C2H2_2"/>
    <property type="match status" value="1"/>
</dbReference>
<keyword evidence="5" id="KW-1185">Reference proteome</keyword>
<dbReference type="OMA" id="ESEICNQ"/>
<dbReference type="Gramene" id="Kaladp0035s0036.6.v1.1">
    <property type="protein sequence ID" value="Kaladp0035s0036.6.v1.1.CDS.1"/>
    <property type="gene ID" value="Kaladp0035s0036.v1.1"/>
</dbReference>
<dbReference type="PANTHER" id="PTHR47593">
    <property type="entry name" value="ZINC FINGER PROTEIN 4-LIKE"/>
    <property type="match status" value="1"/>
</dbReference>
<name>A0A7N0TEW7_KALFE</name>
<dbReference type="AlphaFoldDB" id="A0A7N0TEW7"/>
<feature type="compositionally biased region" description="Low complexity" evidence="2">
    <location>
        <begin position="220"/>
        <end position="233"/>
    </location>
</feature>
<dbReference type="InterPro" id="IPR036236">
    <property type="entry name" value="Znf_C2H2_sf"/>
</dbReference>
<dbReference type="Gramene" id="Kaladp0035s0036.3.v1.1">
    <property type="protein sequence ID" value="Kaladp0035s0036.3.v1.1.CDS.1"/>
    <property type="gene ID" value="Kaladp0035s0036.v1.1"/>
</dbReference>
<dbReference type="InterPro" id="IPR013087">
    <property type="entry name" value="Znf_C2H2_type"/>
</dbReference>
<keyword evidence="1" id="KW-0862">Zinc</keyword>
<dbReference type="PROSITE" id="PS00028">
    <property type="entry name" value="ZINC_FINGER_C2H2_1"/>
    <property type="match status" value="1"/>
</dbReference>
<dbReference type="EnsemblPlants" id="Kaladp0035s0036.2.v1.1">
    <property type="protein sequence ID" value="Kaladp0035s0036.2.v1.1.CDS.1"/>
    <property type="gene ID" value="Kaladp0035s0036.v1.1"/>
</dbReference>
<evidence type="ECO:0000313" key="4">
    <source>
        <dbReference type="EnsemblPlants" id="Kaladp0035s0036.5.v1.1.CDS.1"/>
    </source>
</evidence>
<keyword evidence="1" id="KW-0479">Metal-binding</keyword>
<evidence type="ECO:0000256" key="2">
    <source>
        <dbReference type="SAM" id="MobiDB-lite"/>
    </source>
</evidence>
<dbReference type="EnsemblPlants" id="Kaladp0035s0036.3.v1.1">
    <property type="protein sequence ID" value="Kaladp0035s0036.3.v1.1.CDS.1"/>
    <property type="gene ID" value="Kaladp0035s0036.v1.1"/>
</dbReference>
<dbReference type="PANTHER" id="PTHR47593:SF8">
    <property type="entry name" value="OS12G0581900 PROTEIN"/>
    <property type="match status" value="1"/>
</dbReference>
<dbReference type="SUPFAM" id="SSF57667">
    <property type="entry name" value="beta-beta-alpha zinc fingers"/>
    <property type="match status" value="1"/>
</dbReference>
<keyword evidence="1" id="KW-0863">Zinc-finger</keyword>
<dbReference type="EnsemblPlants" id="Kaladp0035s0036.4.v1.1">
    <property type="protein sequence ID" value="Kaladp0035s0036.4.v1.1.CDS.1"/>
    <property type="gene ID" value="Kaladp0035s0036.v1.1"/>
</dbReference>
<dbReference type="EnsemblPlants" id="Kaladp0035s0036.6.v1.1">
    <property type="protein sequence ID" value="Kaladp0035s0036.6.v1.1.CDS.1"/>
    <property type="gene ID" value="Kaladp0035s0036.v1.1"/>
</dbReference>
<dbReference type="Gene3D" id="3.30.160.60">
    <property type="entry name" value="Classic Zinc Finger"/>
    <property type="match status" value="1"/>
</dbReference>
<accession>A0A7N0TEW7</accession>
<dbReference type="EnsemblPlants" id="Kaladp0035s0036.5.v1.1">
    <property type="protein sequence ID" value="Kaladp0035s0036.5.v1.1.CDS.1"/>
    <property type="gene ID" value="Kaladp0035s0036.v1.1"/>
</dbReference>
<organism evidence="4 5">
    <name type="scientific">Kalanchoe fedtschenkoi</name>
    <name type="common">Lavender scallops</name>
    <name type="synonym">South American air plant</name>
    <dbReference type="NCBI Taxonomy" id="63787"/>
    <lineage>
        <taxon>Eukaryota</taxon>
        <taxon>Viridiplantae</taxon>
        <taxon>Streptophyta</taxon>
        <taxon>Embryophyta</taxon>
        <taxon>Tracheophyta</taxon>
        <taxon>Spermatophyta</taxon>
        <taxon>Magnoliopsida</taxon>
        <taxon>eudicotyledons</taxon>
        <taxon>Gunneridae</taxon>
        <taxon>Pentapetalae</taxon>
        <taxon>Saxifragales</taxon>
        <taxon>Crassulaceae</taxon>
        <taxon>Kalanchoe</taxon>
    </lineage>
</organism>
<proteinExistence type="predicted"/>
<dbReference type="InterPro" id="IPR053266">
    <property type="entry name" value="Zinc_finger_protein_7"/>
</dbReference>
<dbReference type="Gramene" id="Kaladp0035s0036.2.v1.1">
    <property type="protein sequence ID" value="Kaladp0035s0036.2.v1.1.CDS.1"/>
    <property type="gene ID" value="Kaladp0035s0036.v1.1"/>
</dbReference>
<dbReference type="GO" id="GO:0008270">
    <property type="term" value="F:zinc ion binding"/>
    <property type="evidence" value="ECO:0007669"/>
    <property type="project" value="UniProtKB-KW"/>
</dbReference>
<dbReference type="Gramene" id="Kaladp0035s0036.5.v1.1">
    <property type="protein sequence ID" value="Kaladp0035s0036.5.v1.1.CDS.1"/>
    <property type="gene ID" value="Kaladp0035s0036.v1.1"/>
</dbReference>
<dbReference type="Gramene" id="Kaladp0035s0036.1.v1.1">
    <property type="protein sequence ID" value="Kaladp0035s0036.1.v1.1.CDS.1"/>
    <property type="gene ID" value="Kaladp0035s0036.v1.1"/>
</dbReference>
<protein>
    <recommendedName>
        <fullName evidence="3">C2H2-type domain-containing protein</fullName>
    </recommendedName>
</protein>
<feature type="domain" description="C2H2-type" evidence="3">
    <location>
        <begin position="97"/>
        <end position="124"/>
    </location>
</feature>
<reference evidence="4" key="1">
    <citation type="submission" date="2021-01" db="UniProtKB">
        <authorList>
            <consortium name="EnsemblPlants"/>
        </authorList>
    </citation>
    <scope>IDENTIFICATION</scope>
</reference>
<dbReference type="Proteomes" id="UP000594263">
    <property type="component" value="Unplaced"/>
</dbReference>
<dbReference type="EnsemblPlants" id="Kaladp0035s0036.1.v1.1">
    <property type="protein sequence ID" value="Kaladp0035s0036.1.v1.1.CDS.1"/>
    <property type="gene ID" value="Kaladp0035s0036.v1.1"/>
</dbReference>
<evidence type="ECO:0000256" key="1">
    <source>
        <dbReference type="PROSITE-ProRule" id="PRU00042"/>
    </source>
</evidence>